<dbReference type="PANTHER" id="PTHR32282:SF33">
    <property type="entry name" value="PEPTIDOGLYCAN GLYCOSYLTRANSFERASE"/>
    <property type="match status" value="1"/>
</dbReference>
<keyword evidence="11" id="KW-0328">Glycosyltransferase</keyword>
<keyword evidence="14" id="KW-0378">Hydrolase</keyword>
<evidence type="ECO:0000256" key="16">
    <source>
        <dbReference type="ARBA" id="ARBA00022968"/>
    </source>
</evidence>
<evidence type="ECO:0000256" key="6">
    <source>
        <dbReference type="ARBA" id="ARBA00012448"/>
    </source>
</evidence>
<comment type="subcellular location">
    <subcellularLocation>
        <location evidence="2">Cell membrane</location>
        <topology evidence="2">Single-pass type II membrane protein</topology>
    </subcellularLocation>
</comment>
<dbReference type="GO" id="GO:0006508">
    <property type="term" value="P:proteolysis"/>
    <property type="evidence" value="ECO:0007669"/>
    <property type="project" value="UniProtKB-KW"/>
</dbReference>
<evidence type="ECO:0000256" key="7">
    <source>
        <dbReference type="ARBA" id="ARBA00018638"/>
    </source>
</evidence>
<keyword evidence="22" id="KW-0961">Cell wall biogenesis/degradation</keyword>
<keyword evidence="18 27" id="KW-1133">Transmembrane helix</keyword>
<evidence type="ECO:0000256" key="18">
    <source>
        <dbReference type="ARBA" id="ARBA00022989"/>
    </source>
</evidence>
<evidence type="ECO:0000259" key="29">
    <source>
        <dbReference type="Pfam" id="PF00912"/>
    </source>
</evidence>
<dbReference type="EC" id="2.4.99.28" evidence="24"/>
<dbReference type="GO" id="GO:0008658">
    <property type="term" value="F:penicillin binding"/>
    <property type="evidence" value="ECO:0007669"/>
    <property type="project" value="InterPro"/>
</dbReference>
<evidence type="ECO:0000259" key="28">
    <source>
        <dbReference type="Pfam" id="PF00905"/>
    </source>
</evidence>
<dbReference type="InterPro" id="IPR001460">
    <property type="entry name" value="PCN-bd_Tpept"/>
</dbReference>
<evidence type="ECO:0000256" key="8">
    <source>
        <dbReference type="ARBA" id="ARBA00022475"/>
    </source>
</evidence>
<keyword evidence="21" id="KW-0511">Multifunctional enzyme</keyword>
<dbReference type="AlphaFoldDB" id="A0A6A7KB54"/>
<dbReference type="EC" id="3.4.16.4" evidence="6"/>
<evidence type="ECO:0000256" key="23">
    <source>
        <dbReference type="ARBA" id="ARBA00034000"/>
    </source>
</evidence>
<evidence type="ECO:0000256" key="22">
    <source>
        <dbReference type="ARBA" id="ARBA00023316"/>
    </source>
</evidence>
<feature type="domain" description="Glycosyl transferase family 51" evidence="29">
    <location>
        <begin position="48"/>
        <end position="223"/>
    </location>
</feature>
<keyword evidence="9" id="KW-0121">Carboxypeptidase</keyword>
<comment type="catalytic activity">
    <reaction evidence="25">
        <text>[GlcNAc-(1-&gt;4)-Mur2Ac(oyl-L-Ala-gamma-D-Glu-L-Lys-D-Ala-D-Ala)](n)-di-trans,octa-cis-undecaprenyl diphosphate + beta-D-GlcNAc-(1-&gt;4)-Mur2Ac(oyl-L-Ala-gamma-D-Glu-L-Lys-D-Ala-D-Ala)-di-trans,octa-cis-undecaprenyl diphosphate = [GlcNAc-(1-&gt;4)-Mur2Ac(oyl-L-Ala-gamma-D-Glu-L-Lys-D-Ala-D-Ala)](n+1)-di-trans,octa-cis-undecaprenyl diphosphate + di-trans,octa-cis-undecaprenyl diphosphate + H(+)</text>
        <dbReference type="Rhea" id="RHEA:23708"/>
        <dbReference type="Rhea" id="RHEA-COMP:9602"/>
        <dbReference type="Rhea" id="RHEA-COMP:9603"/>
        <dbReference type="ChEBI" id="CHEBI:15378"/>
        <dbReference type="ChEBI" id="CHEBI:58405"/>
        <dbReference type="ChEBI" id="CHEBI:60033"/>
        <dbReference type="ChEBI" id="CHEBI:78435"/>
        <dbReference type="EC" id="2.4.99.28"/>
    </reaction>
</comment>
<evidence type="ECO:0000256" key="10">
    <source>
        <dbReference type="ARBA" id="ARBA00022670"/>
    </source>
</evidence>
<comment type="function">
    <text evidence="1">Cell wall formation. Synthesis of cross-linked peptidoglycan from the lipid intermediates. The enzyme has a penicillin-insensitive transglycosylase N-terminal domain (formation of linear glycan strands) and a penicillin-sensitive transpeptidase C-terminal domain (cross-linking of the peptide subunits).</text>
</comment>
<evidence type="ECO:0000256" key="13">
    <source>
        <dbReference type="ARBA" id="ARBA00022692"/>
    </source>
</evidence>
<dbReference type="GO" id="GO:0008955">
    <property type="term" value="F:peptidoglycan glycosyltransferase activity"/>
    <property type="evidence" value="ECO:0007669"/>
    <property type="project" value="UniProtKB-EC"/>
</dbReference>
<dbReference type="SUPFAM" id="SSF53955">
    <property type="entry name" value="Lysozyme-like"/>
    <property type="match status" value="1"/>
</dbReference>
<keyword evidence="13 27" id="KW-0812">Transmembrane</keyword>
<keyword evidence="19 27" id="KW-0472">Membrane</keyword>
<dbReference type="Gene3D" id="1.10.3810.10">
    <property type="entry name" value="Biosynthetic peptidoglycan transglycosylase-like"/>
    <property type="match status" value="1"/>
</dbReference>
<evidence type="ECO:0000256" key="20">
    <source>
        <dbReference type="ARBA" id="ARBA00023251"/>
    </source>
</evidence>
<evidence type="ECO:0000313" key="30">
    <source>
        <dbReference type="EMBL" id="MPW26626.1"/>
    </source>
</evidence>
<dbReference type="FunFam" id="1.10.3810.10:FF:000001">
    <property type="entry name" value="Penicillin-binding protein 1A"/>
    <property type="match status" value="1"/>
</dbReference>
<dbReference type="PROSITE" id="PS51257">
    <property type="entry name" value="PROKAR_LIPOPROTEIN"/>
    <property type="match status" value="1"/>
</dbReference>
<dbReference type="Gene3D" id="3.40.710.10">
    <property type="entry name" value="DD-peptidase/beta-lactamase superfamily"/>
    <property type="match status" value="1"/>
</dbReference>
<dbReference type="Pfam" id="PF00905">
    <property type="entry name" value="Transpeptidase"/>
    <property type="match status" value="1"/>
</dbReference>
<evidence type="ECO:0000256" key="15">
    <source>
        <dbReference type="ARBA" id="ARBA00022960"/>
    </source>
</evidence>
<dbReference type="RefSeq" id="WP_152805313.1">
    <property type="nucleotide sequence ID" value="NZ_WHNX01000022.1"/>
</dbReference>
<dbReference type="EMBL" id="WHNX01000022">
    <property type="protein sequence ID" value="MPW26626.1"/>
    <property type="molecule type" value="Genomic_DNA"/>
</dbReference>
<dbReference type="GO" id="GO:0005886">
    <property type="term" value="C:plasma membrane"/>
    <property type="evidence" value="ECO:0007669"/>
    <property type="project" value="UniProtKB-SubCell"/>
</dbReference>
<gene>
    <name evidence="30" type="ORF">GC105_12585</name>
</gene>
<evidence type="ECO:0000256" key="24">
    <source>
        <dbReference type="ARBA" id="ARBA00044770"/>
    </source>
</evidence>
<dbReference type="SUPFAM" id="SSF56601">
    <property type="entry name" value="beta-lactamase/transpeptidase-like"/>
    <property type="match status" value="1"/>
</dbReference>
<keyword evidence="12" id="KW-0808">Transferase</keyword>
<evidence type="ECO:0000313" key="31">
    <source>
        <dbReference type="Proteomes" id="UP000440004"/>
    </source>
</evidence>
<dbReference type="GO" id="GO:0008360">
    <property type="term" value="P:regulation of cell shape"/>
    <property type="evidence" value="ECO:0007669"/>
    <property type="project" value="UniProtKB-KW"/>
</dbReference>
<accession>A0A6A7KB54</accession>
<comment type="catalytic activity">
    <reaction evidence="23">
        <text>Preferential cleavage: (Ac)2-L-Lys-D-Ala-|-D-Ala. Also transpeptidation of peptidyl-alanyl moieties that are N-acyl substituents of D-alanine.</text>
        <dbReference type="EC" id="3.4.16.4"/>
    </reaction>
</comment>
<evidence type="ECO:0000256" key="2">
    <source>
        <dbReference type="ARBA" id="ARBA00004401"/>
    </source>
</evidence>
<organism evidence="30 31">
    <name type="scientific">Alkalibaculum sporogenes</name>
    <dbReference type="NCBI Taxonomy" id="2655001"/>
    <lineage>
        <taxon>Bacteria</taxon>
        <taxon>Bacillati</taxon>
        <taxon>Bacillota</taxon>
        <taxon>Clostridia</taxon>
        <taxon>Eubacteriales</taxon>
        <taxon>Eubacteriaceae</taxon>
        <taxon>Alkalibaculum</taxon>
    </lineage>
</organism>
<dbReference type="InterPro" id="IPR001264">
    <property type="entry name" value="Glyco_trans_51"/>
</dbReference>
<comment type="caution">
    <text evidence="30">The sequence shown here is derived from an EMBL/GenBank/DDBJ whole genome shotgun (WGS) entry which is preliminary data.</text>
</comment>
<dbReference type="InterPro" id="IPR050396">
    <property type="entry name" value="Glycosyltr_51/Transpeptidase"/>
</dbReference>
<dbReference type="GO" id="GO:0046677">
    <property type="term" value="P:response to antibiotic"/>
    <property type="evidence" value="ECO:0007669"/>
    <property type="project" value="UniProtKB-KW"/>
</dbReference>
<evidence type="ECO:0000256" key="3">
    <source>
        <dbReference type="ARBA" id="ARBA00004752"/>
    </source>
</evidence>
<dbReference type="Proteomes" id="UP000440004">
    <property type="component" value="Unassembled WGS sequence"/>
</dbReference>
<evidence type="ECO:0000256" key="17">
    <source>
        <dbReference type="ARBA" id="ARBA00022984"/>
    </source>
</evidence>
<comment type="pathway">
    <text evidence="3">Cell wall biogenesis; peptidoglycan biosynthesis.</text>
</comment>
<reference evidence="30 31" key="1">
    <citation type="submission" date="2019-10" db="EMBL/GenBank/DDBJ databases">
        <title>Alkalibaculum tamaniensis sp.nov., a new alkaliphilic acetogen, isolated on methoxylated aromatics from a mud volcano.</title>
        <authorList>
            <person name="Khomyakova M.A."/>
            <person name="Merkel A.Y."/>
            <person name="Bonch-Osmolovskaya E.A."/>
            <person name="Slobodkin A.I."/>
        </authorList>
    </citation>
    <scope>NUCLEOTIDE SEQUENCE [LARGE SCALE GENOMIC DNA]</scope>
    <source>
        <strain evidence="30 31">M08DMB</strain>
    </source>
</reference>
<evidence type="ECO:0000256" key="26">
    <source>
        <dbReference type="ARBA" id="ARBA00060592"/>
    </source>
</evidence>
<keyword evidence="31" id="KW-1185">Reference proteome</keyword>
<keyword evidence="20" id="KW-0046">Antibiotic resistance</keyword>
<dbReference type="PANTHER" id="PTHR32282">
    <property type="entry name" value="BINDING PROTEIN TRANSPEPTIDASE, PUTATIVE-RELATED"/>
    <property type="match status" value="1"/>
</dbReference>
<dbReference type="GO" id="GO:0071555">
    <property type="term" value="P:cell wall organization"/>
    <property type="evidence" value="ECO:0007669"/>
    <property type="project" value="UniProtKB-KW"/>
</dbReference>
<keyword evidence="17" id="KW-0573">Peptidoglycan synthesis</keyword>
<evidence type="ECO:0000256" key="12">
    <source>
        <dbReference type="ARBA" id="ARBA00022679"/>
    </source>
</evidence>
<evidence type="ECO:0000256" key="14">
    <source>
        <dbReference type="ARBA" id="ARBA00022801"/>
    </source>
</evidence>
<dbReference type="GO" id="GO:0009002">
    <property type="term" value="F:serine-type D-Ala-D-Ala carboxypeptidase activity"/>
    <property type="evidence" value="ECO:0007669"/>
    <property type="project" value="UniProtKB-EC"/>
</dbReference>
<dbReference type="UniPathway" id="UPA00219"/>
<keyword evidence="10" id="KW-0645">Protease</keyword>
<proteinExistence type="inferred from homology"/>
<evidence type="ECO:0000256" key="11">
    <source>
        <dbReference type="ARBA" id="ARBA00022676"/>
    </source>
</evidence>
<keyword evidence="15" id="KW-0133">Cell shape</keyword>
<dbReference type="InterPro" id="IPR012338">
    <property type="entry name" value="Beta-lactam/transpept-like"/>
</dbReference>
<feature type="domain" description="Penicillin-binding protein transpeptidase" evidence="28">
    <location>
        <begin position="330"/>
        <end position="588"/>
    </location>
</feature>
<evidence type="ECO:0000256" key="25">
    <source>
        <dbReference type="ARBA" id="ARBA00049902"/>
    </source>
</evidence>
<comment type="pathway">
    <text evidence="26">Glycan biosynthesis.</text>
</comment>
<feature type="transmembrane region" description="Helical" evidence="27">
    <location>
        <begin position="5"/>
        <end position="27"/>
    </location>
</feature>
<dbReference type="InterPro" id="IPR023346">
    <property type="entry name" value="Lysozyme-like_dom_sf"/>
</dbReference>
<evidence type="ECO:0000256" key="9">
    <source>
        <dbReference type="ARBA" id="ARBA00022645"/>
    </source>
</evidence>
<keyword evidence="8" id="KW-1003">Cell membrane</keyword>
<comment type="similarity">
    <text evidence="4">In the C-terminal section; belongs to the transpeptidase family.</text>
</comment>
<evidence type="ECO:0000256" key="1">
    <source>
        <dbReference type="ARBA" id="ARBA00002624"/>
    </source>
</evidence>
<dbReference type="Pfam" id="PF00912">
    <property type="entry name" value="Transgly"/>
    <property type="match status" value="1"/>
</dbReference>
<evidence type="ECO:0000256" key="21">
    <source>
        <dbReference type="ARBA" id="ARBA00023268"/>
    </source>
</evidence>
<evidence type="ECO:0000256" key="27">
    <source>
        <dbReference type="SAM" id="Phobius"/>
    </source>
</evidence>
<keyword evidence="16" id="KW-0735">Signal-anchor</keyword>
<name>A0A6A7KB54_9FIRM</name>
<protein>
    <recommendedName>
        <fullName evidence="7">Penicillin-binding protein 1A</fullName>
        <ecNumber evidence="24">2.4.99.28</ecNumber>
        <ecNumber evidence="6">3.4.16.4</ecNumber>
    </recommendedName>
</protein>
<dbReference type="GO" id="GO:0009252">
    <property type="term" value="P:peptidoglycan biosynthetic process"/>
    <property type="evidence" value="ECO:0007669"/>
    <property type="project" value="UniProtKB-UniPathway"/>
</dbReference>
<evidence type="ECO:0000256" key="4">
    <source>
        <dbReference type="ARBA" id="ARBA00007090"/>
    </source>
</evidence>
<dbReference type="NCBIfam" id="TIGR02074">
    <property type="entry name" value="PBP_1a_fam"/>
    <property type="match status" value="1"/>
</dbReference>
<comment type="similarity">
    <text evidence="5">In the N-terminal section; belongs to the glycosyltransferase 51 family.</text>
</comment>
<evidence type="ECO:0000256" key="19">
    <source>
        <dbReference type="ARBA" id="ARBA00023136"/>
    </source>
</evidence>
<sequence>MKKRIVLATIFIVMIIFLIFGCSYSPVDVENYEYKPPEKTQVVSADGVIVGEMYNQNRTYVKLEEMPDDLINGIIAVEDSRFYEHHGYDPIGIGRALLANIRKGEITEGASTITQQLARNLFDEISTEQTIFRKINEALTARQLEKKYTKDQILEMYLNEIYLGSGTYGVQEASKEFFGKDVSELSLPESAMIAGLPQAPSAYAPDSNYELAKKRQETVLDRMATAGYITEEEARSAKNEEVVIIDSESLESSKNKQGYSAYINQVILEYQNHLQKKYPNKEISKEQTKELIENDGLTIHTTINSKMQNLALASLNEELKSSVLQNHVTGSFVTVDSASGAILAYYGGNTDIDMAKIPRQPGSAIKPLIYSMALEENIITANSLILDEPTNFNGYNPKNVGDNYQGYITIREAIVNSANIPAVKILNTLGVKKTIDFINNEFGITSIKEEDYTLTTALGGMSYGISPLEMANAYGVFANGGVKNEVYYIDHITDSNDNIIYNREYSQVNTRQVISPNTATEIKQVLIDVVNRGTGKSAKTPYSTGGKTGTTDENKDLWFVGFTGSITTAVWIGDTENKATNGRSDYSARVYGNYITRSLEENLIATEQLVKTGNNPTINISVLSPAAQENVDTNNILESQIVNILIPENQETYFNSVRISVVEVDKDTGKLFVAGKCPEISKEERYYLMGQEPVELCDKLHLINRIEDFFNGIGNGNKTPAE</sequence>
<dbReference type="InterPro" id="IPR036950">
    <property type="entry name" value="PBP_transglycosylase"/>
</dbReference>
<evidence type="ECO:0000256" key="5">
    <source>
        <dbReference type="ARBA" id="ARBA00007739"/>
    </source>
</evidence>
<dbReference type="GO" id="GO:0030288">
    <property type="term" value="C:outer membrane-bounded periplasmic space"/>
    <property type="evidence" value="ECO:0007669"/>
    <property type="project" value="TreeGrafter"/>
</dbReference>